<dbReference type="OrthoDB" id="4092442at2759"/>
<evidence type="ECO:0000313" key="2">
    <source>
        <dbReference type="Proteomes" id="UP000774326"/>
    </source>
</evidence>
<proteinExistence type="predicted"/>
<reference evidence="1" key="2">
    <citation type="submission" date="2021-01" db="EMBL/GenBank/DDBJ databases">
        <authorList>
            <person name="Schikora-Tamarit M.A."/>
        </authorList>
    </citation>
    <scope>NUCLEOTIDE SEQUENCE</scope>
    <source>
        <strain evidence="1">CBS2887</strain>
    </source>
</reference>
<reference evidence="1" key="1">
    <citation type="journal article" date="2021" name="Open Biol.">
        <title>Shared evolutionary footprints suggest mitochondrial oxidative damage underlies multiple complex I losses in fungi.</title>
        <authorList>
            <person name="Schikora-Tamarit M.A."/>
            <person name="Marcet-Houben M."/>
            <person name="Nosek J."/>
            <person name="Gabaldon T."/>
        </authorList>
    </citation>
    <scope>NUCLEOTIDE SEQUENCE</scope>
    <source>
        <strain evidence="1">CBS2887</strain>
    </source>
</reference>
<dbReference type="Proteomes" id="UP000774326">
    <property type="component" value="Unassembled WGS sequence"/>
</dbReference>
<keyword evidence="2" id="KW-1185">Reference proteome</keyword>
<gene>
    <name evidence="1" type="ORF">WICPIJ_005549</name>
</gene>
<dbReference type="PANTHER" id="PTHR37449:SF1">
    <property type="entry name" value="OS02G0159950 PROTEIN"/>
    <property type="match status" value="1"/>
</dbReference>
<protein>
    <submittedName>
        <fullName evidence="1">Uncharacterized protein</fullName>
    </submittedName>
</protein>
<organism evidence="1 2">
    <name type="scientific">Wickerhamomyces pijperi</name>
    <name type="common">Yeast</name>
    <name type="synonym">Pichia pijperi</name>
    <dbReference type="NCBI Taxonomy" id="599730"/>
    <lineage>
        <taxon>Eukaryota</taxon>
        <taxon>Fungi</taxon>
        <taxon>Dikarya</taxon>
        <taxon>Ascomycota</taxon>
        <taxon>Saccharomycotina</taxon>
        <taxon>Saccharomycetes</taxon>
        <taxon>Phaffomycetales</taxon>
        <taxon>Wickerhamomycetaceae</taxon>
        <taxon>Wickerhamomyces</taxon>
    </lineage>
</organism>
<sequence>MPLISAFSVNSNFSPNDLNGPMAASLAKAVMSLPELDHWIKNSFLIRLDDSFSPFSDLEERIESISSTNTIAGDNFLASKNKARTNFSDSPKYFDVKEDAEILKNVDLDSVATALASMVLPVPGGPNRSIPLAGSLNPLNKSGPLVNLGDSDLERELEVGVGAFKVLFDGLGFVALGLAAGAALLGVELPAAGFDTGLVAAELVLDVCCLAYDLITGLTIGFT</sequence>
<dbReference type="PANTHER" id="PTHR37449">
    <property type="match status" value="1"/>
</dbReference>
<dbReference type="AlphaFoldDB" id="A0A9P8TLV0"/>
<dbReference type="EMBL" id="JAEUBG010003112">
    <property type="protein sequence ID" value="KAH3683465.1"/>
    <property type="molecule type" value="Genomic_DNA"/>
</dbReference>
<comment type="caution">
    <text evidence="1">The sequence shown here is derived from an EMBL/GenBank/DDBJ whole genome shotgun (WGS) entry which is preliminary data.</text>
</comment>
<accession>A0A9P8TLV0</accession>
<name>A0A9P8TLV0_WICPI</name>
<evidence type="ECO:0000313" key="1">
    <source>
        <dbReference type="EMBL" id="KAH3683465.1"/>
    </source>
</evidence>